<dbReference type="GO" id="GO:0005634">
    <property type="term" value="C:nucleus"/>
    <property type="evidence" value="ECO:0007669"/>
    <property type="project" value="TreeGrafter"/>
</dbReference>
<dbReference type="GO" id="GO:0051726">
    <property type="term" value="P:regulation of cell cycle"/>
    <property type="evidence" value="ECO:0007669"/>
    <property type="project" value="TreeGrafter"/>
</dbReference>
<dbReference type="Proteomes" id="UP000593567">
    <property type="component" value="Unassembled WGS sequence"/>
</dbReference>
<keyword evidence="2" id="KW-1185">Reference proteome</keyword>
<evidence type="ECO:0000313" key="2">
    <source>
        <dbReference type="Proteomes" id="UP000593567"/>
    </source>
</evidence>
<comment type="caution">
    <text evidence="1">The sequence shown here is derived from an EMBL/GenBank/DDBJ whole genome shotgun (WGS) entry which is preliminary data.</text>
</comment>
<gene>
    <name evidence="1" type="ORF">EB796_003331</name>
</gene>
<dbReference type="PANTHER" id="PTHR10044:SF139">
    <property type="entry name" value="DEATH-ASSOCIATED INHIBITOR OF APOPTOSIS 2"/>
    <property type="match status" value="1"/>
</dbReference>
<dbReference type="InterPro" id="IPR050784">
    <property type="entry name" value="IAP"/>
</dbReference>
<accession>A0A7J7KKF4</accession>
<name>A0A7J7KKF4_BUGNE</name>
<dbReference type="GO" id="GO:0043066">
    <property type="term" value="P:negative regulation of apoptotic process"/>
    <property type="evidence" value="ECO:0007669"/>
    <property type="project" value="TreeGrafter"/>
</dbReference>
<dbReference type="Pfam" id="PF00653">
    <property type="entry name" value="BIR"/>
    <property type="match status" value="1"/>
</dbReference>
<dbReference type="AlphaFoldDB" id="A0A7J7KKF4"/>
<dbReference type="Gene3D" id="1.10.1170.10">
    <property type="entry name" value="Inhibitor Of Apoptosis Protein (2mihbC-IAP-1), Chain A"/>
    <property type="match status" value="1"/>
</dbReference>
<organism evidence="1 2">
    <name type="scientific">Bugula neritina</name>
    <name type="common">Brown bryozoan</name>
    <name type="synonym">Sertularia neritina</name>
    <dbReference type="NCBI Taxonomy" id="10212"/>
    <lineage>
        <taxon>Eukaryota</taxon>
        <taxon>Metazoa</taxon>
        <taxon>Spiralia</taxon>
        <taxon>Lophotrochozoa</taxon>
        <taxon>Bryozoa</taxon>
        <taxon>Gymnolaemata</taxon>
        <taxon>Cheilostomatida</taxon>
        <taxon>Flustrina</taxon>
        <taxon>Buguloidea</taxon>
        <taxon>Bugulidae</taxon>
        <taxon>Bugula</taxon>
    </lineage>
</organism>
<dbReference type="InterPro" id="IPR001370">
    <property type="entry name" value="BIR_rpt"/>
</dbReference>
<reference evidence="1" key="1">
    <citation type="submission" date="2020-06" db="EMBL/GenBank/DDBJ databases">
        <title>Draft genome of Bugula neritina, a colonial animal packing powerful symbionts and potential medicines.</title>
        <authorList>
            <person name="Rayko M."/>
        </authorList>
    </citation>
    <scope>NUCLEOTIDE SEQUENCE [LARGE SCALE GENOMIC DNA]</scope>
    <source>
        <strain evidence="1">Kwan_BN1</strain>
    </source>
</reference>
<evidence type="ECO:0000313" key="1">
    <source>
        <dbReference type="EMBL" id="KAF6038364.1"/>
    </source>
</evidence>
<proteinExistence type="predicted"/>
<sequence length="73" mass="8596">MCEAGFYFTGFEDQVRCFYCSGGLRSWQTSDDPWEEHARWFPDCNFLLQQKGEGYVKDVRDKTPASKKELFIV</sequence>
<dbReference type="OrthoDB" id="4034597at2759"/>
<dbReference type="SUPFAM" id="SSF57924">
    <property type="entry name" value="Inhibitor of apoptosis (IAP) repeat"/>
    <property type="match status" value="1"/>
</dbReference>
<dbReference type="PANTHER" id="PTHR10044">
    <property type="entry name" value="INHIBITOR OF APOPTOSIS"/>
    <property type="match status" value="1"/>
</dbReference>
<protein>
    <submittedName>
        <fullName evidence="1">BIRC7</fullName>
    </submittedName>
</protein>
<dbReference type="PROSITE" id="PS50143">
    <property type="entry name" value="BIR_REPEAT_2"/>
    <property type="match status" value="1"/>
</dbReference>
<dbReference type="GO" id="GO:0005737">
    <property type="term" value="C:cytoplasm"/>
    <property type="evidence" value="ECO:0007669"/>
    <property type="project" value="TreeGrafter"/>
</dbReference>
<dbReference type="GO" id="GO:0043027">
    <property type="term" value="F:cysteine-type endopeptidase inhibitor activity involved in apoptotic process"/>
    <property type="evidence" value="ECO:0007669"/>
    <property type="project" value="TreeGrafter"/>
</dbReference>
<dbReference type="SMART" id="SM00238">
    <property type="entry name" value="BIR"/>
    <property type="match status" value="1"/>
</dbReference>
<dbReference type="CDD" id="cd00022">
    <property type="entry name" value="BIR"/>
    <property type="match status" value="1"/>
</dbReference>
<dbReference type="EMBL" id="VXIV02000422">
    <property type="protein sequence ID" value="KAF6038364.1"/>
    <property type="molecule type" value="Genomic_DNA"/>
</dbReference>